<evidence type="ECO:0000313" key="2">
    <source>
        <dbReference type="Proteomes" id="UP000231279"/>
    </source>
</evidence>
<gene>
    <name evidence="1" type="ORF">CDL12_18755</name>
</gene>
<name>A0A2G9GTR1_9LAMI</name>
<dbReference type="SUPFAM" id="SSF54001">
    <property type="entry name" value="Cysteine proteinases"/>
    <property type="match status" value="1"/>
</dbReference>
<protein>
    <submittedName>
        <fullName evidence="1">Uncharacterized protein</fullName>
    </submittedName>
</protein>
<dbReference type="OrthoDB" id="8188607at2759"/>
<sequence length="123" mass="14379">MKILCSPSFRSTRGHEIWCMNTTVMFEVLGLLEKRSKKRTIKIDEFSGFIAEMRSSPQGMLEELTMDVMNKARFIIISLHSHEHWFLLIFDTLEKKFIQINSLWSPQTKGTTKIFIPPLFIAI</sequence>
<organism evidence="1 2">
    <name type="scientific">Handroanthus impetiginosus</name>
    <dbReference type="NCBI Taxonomy" id="429701"/>
    <lineage>
        <taxon>Eukaryota</taxon>
        <taxon>Viridiplantae</taxon>
        <taxon>Streptophyta</taxon>
        <taxon>Embryophyta</taxon>
        <taxon>Tracheophyta</taxon>
        <taxon>Spermatophyta</taxon>
        <taxon>Magnoliopsida</taxon>
        <taxon>eudicotyledons</taxon>
        <taxon>Gunneridae</taxon>
        <taxon>Pentapetalae</taxon>
        <taxon>asterids</taxon>
        <taxon>lamiids</taxon>
        <taxon>Lamiales</taxon>
        <taxon>Bignoniaceae</taxon>
        <taxon>Crescentiina</taxon>
        <taxon>Tabebuia alliance</taxon>
        <taxon>Handroanthus</taxon>
    </lineage>
</organism>
<reference evidence="2" key="1">
    <citation type="journal article" date="2018" name="Gigascience">
        <title>Genome assembly of the Pink Ipe (Handroanthus impetiginosus, Bignoniaceae), a highly valued, ecologically keystone Neotropical timber forest tree.</title>
        <authorList>
            <person name="Silva-Junior O.B."/>
            <person name="Grattapaglia D."/>
            <person name="Novaes E."/>
            <person name="Collevatti R.G."/>
        </authorList>
    </citation>
    <scope>NUCLEOTIDE SEQUENCE [LARGE SCALE GENOMIC DNA]</scope>
    <source>
        <strain evidence="2">cv. UFG-1</strain>
    </source>
</reference>
<evidence type="ECO:0000313" key="1">
    <source>
        <dbReference type="EMBL" id="PIN08669.1"/>
    </source>
</evidence>
<comment type="caution">
    <text evidence="1">The sequence shown here is derived from an EMBL/GenBank/DDBJ whole genome shotgun (WGS) entry which is preliminary data.</text>
</comment>
<dbReference type="EMBL" id="NKXS01003737">
    <property type="protein sequence ID" value="PIN08669.1"/>
    <property type="molecule type" value="Genomic_DNA"/>
</dbReference>
<dbReference type="Proteomes" id="UP000231279">
    <property type="component" value="Unassembled WGS sequence"/>
</dbReference>
<accession>A0A2G9GTR1</accession>
<keyword evidence="2" id="KW-1185">Reference proteome</keyword>
<proteinExistence type="predicted"/>
<dbReference type="InterPro" id="IPR038765">
    <property type="entry name" value="Papain-like_cys_pep_sf"/>
</dbReference>
<dbReference type="AlphaFoldDB" id="A0A2G9GTR1"/>